<keyword evidence="1" id="KW-0597">Phosphoprotein</keyword>
<feature type="domain" description="PH" evidence="3">
    <location>
        <begin position="176"/>
        <end position="269"/>
    </location>
</feature>
<dbReference type="GO" id="GO:0007032">
    <property type="term" value="P:endosome organization"/>
    <property type="evidence" value="ECO:0007669"/>
    <property type="project" value="TreeGrafter"/>
</dbReference>
<dbReference type="CDD" id="cd00821">
    <property type="entry name" value="PH"/>
    <property type="match status" value="1"/>
</dbReference>
<evidence type="ECO:0000313" key="6">
    <source>
        <dbReference type="Proteomes" id="UP000011087"/>
    </source>
</evidence>
<feature type="region of interest" description="Disordered" evidence="2">
    <location>
        <begin position="416"/>
        <end position="504"/>
    </location>
</feature>
<evidence type="ECO:0000313" key="5">
    <source>
        <dbReference type="EnsemblProtists" id="EKX54241"/>
    </source>
</evidence>
<evidence type="ECO:0000313" key="4">
    <source>
        <dbReference type="EMBL" id="EKX54241.1"/>
    </source>
</evidence>
<dbReference type="GO" id="GO:0001881">
    <property type="term" value="P:receptor recycling"/>
    <property type="evidence" value="ECO:0007669"/>
    <property type="project" value="TreeGrafter"/>
</dbReference>
<dbReference type="Pfam" id="PF00169">
    <property type="entry name" value="PH"/>
    <property type="match status" value="1"/>
</dbReference>
<reference evidence="6" key="2">
    <citation type="submission" date="2012-11" db="EMBL/GenBank/DDBJ databases">
        <authorList>
            <person name="Kuo A."/>
            <person name="Curtis B.A."/>
            <person name="Tanifuji G."/>
            <person name="Burki F."/>
            <person name="Gruber A."/>
            <person name="Irimia M."/>
            <person name="Maruyama S."/>
            <person name="Arias M.C."/>
            <person name="Ball S.G."/>
            <person name="Gile G.H."/>
            <person name="Hirakawa Y."/>
            <person name="Hopkins J.F."/>
            <person name="Rensing S.A."/>
            <person name="Schmutz J."/>
            <person name="Symeonidi A."/>
            <person name="Elias M."/>
            <person name="Eveleigh R.J."/>
            <person name="Herman E.K."/>
            <person name="Klute M.J."/>
            <person name="Nakayama T."/>
            <person name="Obornik M."/>
            <person name="Reyes-Prieto A."/>
            <person name="Armbrust E.V."/>
            <person name="Aves S.J."/>
            <person name="Beiko R.G."/>
            <person name="Coutinho P."/>
            <person name="Dacks J.B."/>
            <person name="Durnford D.G."/>
            <person name="Fast N.M."/>
            <person name="Green B.R."/>
            <person name="Grisdale C."/>
            <person name="Hempe F."/>
            <person name="Henrissat B."/>
            <person name="Hoppner M.P."/>
            <person name="Ishida K.-I."/>
            <person name="Kim E."/>
            <person name="Koreny L."/>
            <person name="Kroth P.G."/>
            <person name="Liu Y."/>
            <person name="Malik S.-B."/>
            <person name="Maier U.G."/>
            <person name="McRose D."/>
            <person name="Mock T."/>
            <person name="Neilson J.A."/>
            <person name="Onodera N.T."/>
            <person name="Poole A.M."/>
            <person name="Pritham E.J."/>
            <person name="Richards T.A."/>
            <person name="Rocap G."/>
            <person name="Roy S.W."/>
            <person name="Sarai C."/>
            <person name="Schaack S."/>
            <person name="Shirato S."/>
            <person name="Slamovits C.H."/>
            <person name="Spencer D.F."/>
            <person name="Suzuki S."/>
            <person name="Worden A.Z."/>
            <person name="Zauner S."/>
            <person name="Barry K."/>
            <person name="Bell C."/>
            <person name="Bharti A.K."/>
            <person name="Crow J.A."/>
            <person name="Grimwood J."/>
            <person name="Kramer R."/>
            <person name="Lindquist E."/>
            <person name="Lucas S."/>
            <person name="Salamov A."/>
            <person name="McFadden G.I."/>
            <person name="Lane C.E."/>
            <person name="Keeling P.J."/>
            <person name="Gray M.W."/>
            <person name="Grigoriev I.V."/>
            <person name="Archibald J.M."/>
        </authorList>
    </citation>
    <scope>NUCLEOTIDE SEQUENCE</scope>
    <source>
        <strain evidence="6">CCMP2712</strain>
    </source>
</reference>
<dbReference type="GeneID" id="17310702"/>
<protein>
    <recommendedName>
        <fullName evidence="3">PH domain-containing protein</fullName>
    </recommendedName>
</protein>
<dbReference type="InterPro" id="IPR001849">
    <property type="entry name" value="PH_domain"/>
</dbReference>
<dbReference type="InterPro" id="IPR011993">
    <property type="entry name" value="PH-like_dom_sf"/>
</dbReference>
<dbReference type="OrthoDB" id="2157866at2759"/>
<dbReference type="InterPro" id="IPR045188">
    <property type="entry name" value="Boi1/Boi2-like"/>
</dbReference>
<dbReference type="SMART" id="SM00233">
    <property type="entry name" value="PH"/>
    <property type="match status" value="1"/>
</dbReference>
<dbReference type="GO" id="GO:0005802">
    <property type="term" value="C:trans-Golgi network"/>
    <property type="evidence" value="ECO:0007669"/>
    <property type="project" value="TreeGrafter"/>
</dbReference>
<name>L1K058_GUITC</name>
<accession>L1K058</accession>
<dbReference type="AlphaFoldDB" id="L1K058"/>
<dbReference type="PANTHER" id="PTHR22902">
    <property type="entry name" value="SESQUIPEDALIAN"/>
    <property type="match status" value="1"/>
</dbReference>
<sequence>MDFFGEGRASLDMASADQPLFLDDAGCEFSSEVAWGQDRTSLDLYSSNLESFRASLDGPGRPLESPPKPCYLESAMGHRSLPLASAFTFVPEYVDVSPRSDETMSKHFVDVKEEQQTPAAARGDAGVDVKTELSEDKAAESDSKNGGARGKEHQSWGPITPHFASSSSSNAQAFADSIKSGWLRKRTSGGWGWRKRWFVLSQTRLSYFADPNNLGVQKMVNFDGGGLKVHKGKEINELIVTCHERTLVLRAASQWEAAQWMMAFQIVMQGFGQEWKASNVAVSDAMRAEAGKPRRASSLTDCDSKLKRKLGDYVNHSSSFGHGTEERPSKITSPPASRDVSEHGWSSADNSLHGATFHGIRSLDGSAHGYVNVESNSLDNSFHGDWSVDPSDSLASHRRQFAMLEKAAQSLQAFAIHDGSPSPHPRSPQSPGDQVLMPHAHASSMAFPPASFQRGGSGGPVMSSFESAAYDNPNLTRNGPVTGGKQGEDKASASGSSMGVKPSNGIFAPLPRISSECMEAIPSRQRHTLMRQIENQQRQNEQNPAVVKAGRQAVELTLRLLAAKFFTCKQAHRAFRVSDVLTAAVSACAATNSDDRYRMQALSSAYCTSKVLRGIIMKHESTQHQWPFVEEDETGEGIQRGEQAAGDLICSLFPFLDMAPEAELLPPALLPLLLLVDNFEKTAWPTPREHC</sequence>
<dbReference type="PANTHER" id="PTHR22902:SF27">
    <property type="entry name" value="PLECKSTRIN HOMOLOGY DOMAIN-CONTAINING FAMILY A MEMBER 3"/>
    <property type="match status" value="1"/>
</dbReference>
<dbReference type="STRING" id="905079.L1K058"/>
<reference evidence="4 6" key="1">
    <citation type="journal article" date="2012" name="Nature">
        <title>Algal genomes reveal evolutionary mosaicism and the fate of nucleomorphs.</title>
        <authorList>
            <consortium name="DOE Joint Genome Institute"/>
            <person name="Curtis B.A."/>
            <person name="Tanifuji G."/>
            <person name="Burki F."/>
            <person name="Gruber A."/>
            <person name="Irimia M."/>
            <person name="Maruyama S."/>
            <person name="Arias M.C."/>
            <person name="Ball S.G."/>
            <person name="Gile G.H."/>
            <person name="Hirakawa Y."/>
            <person name="Hopkins J.F."/>
            <person name="Kuo A."/>
            <person name="Rensing S.A."/>
            <person name="Schmutz J."/>
            <person name="Symeonidi A."/>
            <person name="Elias M."/>
            <person name="Eveleigh R.J."/>
            <person name="Herman E.K."/>
            <person name="Klute M.J."/>
            <person name="Nakayama T."/>
            <person name="Obornik M."/>
            <person name="Reyes-Prieto A."/>
            <person name="Armbrust E.V."/>
            <person name="Aves S.J."/>
            <person name="Beiko R.G."/>
            <person name="Coutinho P."/>
            <person name="Dacks J.B."/>
            <person name="Durnford D.G."/>
            <person name="Fast N.M."/>
            <person name="Green B.R."/>
            <person name="Grisdale C.J."/>
            <person name="Hempel F."/>
            <person name="Henrissat B."/>
            <person name="Hoppner M.P."/>
            <person name="Ishida K."/>
            <person name="Kim E."/>
            <person name="Koreny L."/>
            <person name="Kroth P.G."/>
            <person name="Liu Y."/>
            <person name="Malik S.B."/>
            <person name="Maier U.G."/>
            <person name="McRose D."/>
            <person name="Mock T."/>
            <person name="Neilson J.A."/>
            <person name="Onodera N.T."/>
            <person name="Poole A.M."/>
            <person name="Pritham E.J."/>
            <person name="Richards T.A."/>
            <person name="Rocap G."/>
            <person name="Roy S.W."/>
            <person name="Sarai C."/>
            <person name="Schaack S."/>
            <person name="Shirato S."/>
            <person name="Slamovits C.H."/>
            <person name="Spencer D.F."/>
            <person name="Suzuki S."/>
            <person name="Worden A.Z."/>
            <person name="Zauner S."/>
            <person name="Barry K."/>
            <person name="Bell C."/>
            <person name="Bharti A.K."/>
            <person name="Crow J.A."/>
            <person name="Grimwood J."/>
            <person name="Kramer R."/>
            <person name="Lindquist E."/>
            <person name="Lucas S."/>
            <person name="Salamov A."/>
            <person name="McFadden G.I."/>
            <person name="Lane C.E."/>
            <person name="Keeling P.J."/>
            <person name="Gray M.W."/>
            <person name="Grigoriev I.V."/>
            <person name="Archibald J.M."/>
        </authorList>
    </citation>
    <scope>NUCLEOTIDE SEQUENCE</scope>
    <source>
        <strain evidence="4 6">CCMP2712</strain>
    </source>
</reference>
<dbReference type="SUPFAM" id="SSF50729">
    <property type="entry name" value="PH domain-like"/>
    <property type="match status" value="1"/>
</dbReference>
<dbReference type="EnsemblProtists" id="EKX54241">
    <property type="protein sequence ID" value="EKX54241"/>
    <property type="gene ID" value="GUITHDRAFT_132624"/>
</dbReference>
<gene>
    <name evidence="4" type="ORF">GUITHDRAFT_132624</name>
</gene>
<dbReference type="GO" id="GO:0005769">
    <property type="term" value="C:early endosome"/>
    <property type="evidence" value="ECO:0007669"/>
    <property type="project" value="TreeGrafter"/>
</dbReference>
<dbReference type="EMBL" id="JH992968">
    <property type="protein sequence ID" value="EKX54241.1"/>
    <property type="molecule type" value="Genomic_DNA"/>
</dbReference>
<dbReference type="Proteomes" id="UP000011087">
    <property type="component" value="Unassembled WGS sequence"/>
</dbReference>
<dbReference type="GO" id="GO:0055037">
    <property type="term" value="C:recycling endosome"/>
    <property type="evidence" value="ECO:0007669"/>
    <property type="project" value="TreeGrafter"/>
</dbReference>
<dbReference type="HOGENOM" id="CLU_398743_0_0_1"/>
<organism evidence="4">
    <name type="scientific">Guillardia theta (strain CCMP2712)</name>
    <name type="common">Cryptophyte</name>
    <dbReference type="NCBI Taxonomy" id="905079"/>
    <lineage>
        <taxon>Eukaryota</taxon>
        <taxon>Cryptophyceae</taxon>
        <taxon>Pyrenomonadales</taxon>
        <taxon>Geminigeraceae</taxon>
        <taxon>Guillardia</taxon>
    </lineage>
</organism>
<dbReference type="Gene3D" id="2.30.29.30">
    <property type="entry name" value="Pleckstrin-homology domain (PH domain)/Phosphotyrosine-binding domain (PTB)"/>
    <property type="match status" value="1"/>
</dbReference>
<dbReference type="KEGG" id="gtt:GUITHDRAFT_132624"/>
<evidence type="ECO:0000256" key="1">
    <source>
        <dbReference type="ARBA" id="ARBA00022553"/>
    </source>
</evidence>
<keyword evidence="6" id="KW-1185">Reference proteome</keyword>
<evidence type="ECO:0000256" key="2">
    <source>
        <dbReference type="SAM" id="MobiDB-lite"/>
    </source>
</evidence>
<dbReference type="PROSITE" id="PS50003">
    <property type="entry name" value="PH_DOMAIN"/>
    <property type="match status" value="1"/>
</dbReference>
<dbReference type="GO" id="GO:0005829">
    <property type="term" value="C:cytosol"/>
    <property type="evidence" value="ECO:0007669"/>
    <property type="project" value="GOC"/>
</dbReference>
<proteinExistence type="predicted"/>
<dbReference type="PaxDb" id="55529-EKX54241"/>
<reference evidence="5" key="3">
    <citation type="submission" date="2016-03" db="UniProtKB">
        <authorList>
            <consortium name="EnsemblProtists"/>
        </authorList>
    </citation>
    <scope>IDENTIFICATION</scope>
</reference>
<feature type="region of interest" description="Disordered" evidence="2">
    <location>
        <begin position="111"/>
        <end position="168"/>
    </location>
</feature>
<feature type="compositionally biased region" description="Basic and acidic residues" evidence="2">
    <location>
        <begin position="125"/>
        <end position="154"/>
    </location>
</feature>
<dbReference type="RefSeq" id="XP_005841221.1">
    <property type="nucleotide sequence ID" value="XM_005841164.1"/>
</dbReference>
<dbReference type="GO" id="GO:0042147">
    <property type="term" value="P:retrograde transport, endosome to Golgi"/>
    <property type="evidence" value="ECO:0007669"/>
    <property type="project" value="TreeGrafter"/>
</dbReference>
<evidence type="ECO:0000259" key="3">
    <source>
        <dbReference type="PROSITE" id="PS50003"/>
    </source>
</evidence>
<feature type="region of interest" description="Disordered" evidence="2">
    <location>
        <begin position="317"/>
        <end position="347"/>
    </location>
</feature>